<dbReference type="EMBL" id="LNQN01000002">
    <property type="protein sequence ID" value="KSU83028.1"/>
    <property type="molecule type" value="Genomic_DNA"/>
</dbReference>
<dbReference type="OrthoDB" id="2376601at2"/>
<dbReference type="InterPro" id="IPR011991">
    <property type="entry name" value="ArsR-like_HTH"/>
</dbReference>
<evidence type="ECO:0000256" key="1">
    <source>
        <dbReference type="ARBA" id="ARBA00023015"/>
    </source>
</evidence>
<evidence type="ECO:0000313" key="6">
    <source>
        <dbReference type="Proteomes" id="UP000054099"/>
    </source>
</evidence>
<dbReference type="CDD" id="cd00090">
    <property type="entry name" value="HTH_ARSR"/>
    <property type="match status" value="1"/>
</dbReference>
<dbReference type="GO" id="GO:0003700">
    <property type="term" value="F:DNA-binding transcription factor activity"/>
    <property type="evidence" value="ECO:0007669"/>
    <property type="project" value="InterPro"/>
</dbReference>
<dbReference type="InterPro" id="IPR036390">
    <property type="entry name" value="WH_DNA-bd_sf"/>
</dbReference>
<dbReference type="InterPro" id="IPR000835">
    <property type="entry name" value="HTH_MarR-typ"/>
</dbReference>
<sequence>MNVEFLNKCWTDLYYFLHYRHEEKLTHQNVRCMQAVKKKTKASVADLAEVLGVTHHSASEHVKRLMEKGYLQKERSPEDKRTVYVKLTEAGEEVLKRNSELDEQKLKKVLDRLSKEEQQSVMAVFQKLREEARNVYDR</sequence>
<keyword evidence="1" id="KW-0805">Transcription regulation</keyword>
<dbReference type="RefSeq" id="WP_061971747.1">
    <property type="nucleotide sequence ID" value="NZ_FMAV01000002.1"/>
</dbReference>
<organism evidence="5 6">
    <name type="scientific">Fictibacillus enclensis</name>
    <dbReference type="NCBI Taxonomy" id="1017270"/>
    <lineage>
        <taxon>Bacteria</taxon>
        <taxon>Bacillati</taxon>
        <taxon>Bacillota</taxon>
        <taxon>Bacilli</taxon>
        <taxon>Bacillales</taxon>
        <taxon>Fictibacillaceae</taxon>
        <taxon>Fictibacillus</taxon>
    </lineage>
</organism>
<dbReference type="PRINTS" id="PR00598">
    <property type="entry name" value="HTHMARR"/>
</dbReference>
<reference evidence="5 6" key="1">
    <citation type="journal article" date="2014" name="Antonie Van Leeuwenhoek">
        <title>Fictibacillus enclensis sp. nov., isolated from marine sediment.</title>
        <authorList>
            <person name="Dastager S.G."/>
            <person name="Mawlankar R."/>
            <person name="Srinivasan K."/>
            <person name="Tang S.K."/>
            <person name="Lee J.C."/>
            <person name="Ramana V.V."/>
            <person name="Shouche Y.S."/>
        </authorList>
    </citation>
    <scope>NUCLEOTIDE SEQUENCE [LARGE SCALE GENOMIC DNA]</scope>
    <source>
        <strain evidence="5 6">NIO-1003</strain>
    </source>
</reference>
<protein>
    <submittedName>
        <fullName evidence="5">MarR family transcriptional regulator</fullName>
    </submittedName>
</protein>
<evidence type="ECO:0000256" key="2">
    <source>
        <dbReference type="ARBA" id="ARBA00023125"/>
    </source>
</evidence>
<keyword evidence="6" id="KW-1185">Reference proteome</keyword>
<dbReference type="PROSITE" id="PS50995">
    <property type="entry name" value="HTH_MARR_2"/>
    <property type="match status" value="1"/>
</dbReference>
<keyword evidence="2" id="KW-0238">DNA-binding</keyword>
<dbReference type="SMART" id="SM00347">
    <property type="entry name" value="HTH_MARR"/>
    <property type="match status" value="1"/>
</dbReference>
<dbReference type="SUPFAM" id="SSF46785">
    <property type="entry name" value="Winged helix' DNA-binding domain"/>
    <property type="match status" value="1"/>
</dbReference>
<evidence type="ECO:0000313" key="5">
    <source>
        <dbReference type="EMBL" id="KSU83028.1"/>
    </source>
</evidence>
<dbReference type="PANTHER" id="PTHR42756:SF1">
    <property type="entry name" value="TRANSCRIPTIONAL REPRESSOR OF EMRAB OPERON"/>
    <property type="match status" value="1"/>
</dbReference>
<evidence type="ECO:0000256" key="3">
    <source>
        <dbReference type="ARBA" id="ARBA00023163"/>
    </source>
</evidence>
<dbReference type="InterPro" id="IPR036388">
    <property type="entry name" value="WH-like_DNA-bd_sf"/>
</dbReference>
<name>A0A0V8J7Y8_9BACL</name>
<evidence type="ECO:0000259" key="4">
    <source>
        <dbReference type="PROSITE" id="PS50995"/>
    </source>
</evidence>
<keyword evidence="3" id="KW-0804">Transcription</keyword>
<dbReference type="PANTHER" id="PTHR42756">
    <property type="entry name" value="TRANSCRIPTIONAL REGULATOR, MARR"/>
    <property type="match status" value="1"/>
</dbReference>
<feature type="domain" description="HTH marR-type" evidence="4">
    <location>
        <begin position="1"/>
        <end position="130"/>
    </location>
</feature>
<dbReference type="AlphaFoldDB" id="A0A0V8J7Y8"/>
<dbReference type="Proteomes" id="UP000054099">
    <property type="component" value="Unassembled WGS sequence"/>
</dbReference>
<accession>A0A0V8J7Y8</accession>
<dbReference type="GO" id="GO:0003677">
    <property type="term" value="F:DNA binding"/>
    <property type="evidence" value="ECO:0007669"/>
    <property type="project" value="UniProtKB-KW"/>
</dbReference>
<proteinExistence type="predicted"/>
<gene>
    <name evidence="5" type="ORF">AS030_10555</name>
</gene>
<dbReference type="Pfam" id="PF12802">
    <property type="entry name" value="MarR_2"/>
    <property type="match status" value="1"/>
</dbReference>
<comment type="caution">
    <text evidence="5">The sequence shown here is derived from an EMBL/GenBank/DDBJ whole genome shotgun (WGS) entry which is preliminary data.</text>
</comment>
<dbReference type="Gene3D" id="1.10.10.10">
    <property type="entry name" value="Winged helix-like DNA-binding domain superfamily/Winged helix DNA-binding domain"/>
    <property type="match status" value="1"/>
</dbReference>